<reference evidence="1" key="1">
    <citation type="submission" date="2023-10" db="EMBL/GenBank/DDBJ databases">
        <title>Genome assembly of Pristionchus species.</title>
        <authorList>
            <person name="Yoshida K."/>
            <person name="Sommer R.J."/>
        </authorList>
    </citation>
    <scope>NUCLEOTIDE SEQUENCE</scope>
    <source>
        <strain evidence="1">RS0144</strain>
    </source>
</reference>
<proteinExistence type="predicted"/>
<name>A0AAV5TKV8_9BILA</name>
<accession>A0AAV5TKV8</accession>
<dbReference type="InterPro" id="IPR006954">
    <property type="entry name" value="Mlt-10-like"/>
</dbReference>
<evidence type="ECO:0000313" key="1">
    <source>
        <dbReference type="EMBL" id="GMS94689.1"/>
    </source>
</evidence>
<gene>
    <name evidence="1" type="ORF">PENTCL1PPCAC_16864</name>
</gene>
<evidence type="ECO:0000313" key="2">
    <source>
        <dbReference type="Proteomes" id="UP001432027"/>
    </source>
</evidence>
<dbReference type="PANTHER" id="PTHR21523">
    <property type="match status" value="1"/>
</dbReference>
<dbReference type="Pfam" id="PF04870">
    <property type="entry name" value="Moulting_cycle"/>
    <property type="match status" value="1"/>
</dbReference>
<dbReference type="PANTHER" id="PTHR21523:SF44">
    <property type="entry name" value="MLT-TEN (MLT-10) RELATED"/>
    <property type="match status" value="1"/>
</dbReference>
<comment type="caution">
    <text evidence="1">The sequence shown here is derived from an EMBL/GenBank/DDBJ whole genome shotgun (WGS) entry which is preliminary data.</text>
</comment>
<dbReference type="EMBL" id="BTSX01000004">
    <property type="protein sequence ID" value="GMS94689.1"/>
    <property type="molecule type" value="Genomic_DNA"/>
</dbReference>
<keyword evidence="2" id="KW-1185">Reference proteome</keyword>
<organism evidence="1 2">
    <name type="scientific">Pristionchus entomophagus</name>
    <dbReference type="NCBI Taxonomy" id="358040"/>
    <lineage>
        <taxon>Eukaryota</taxon>
        <taxon>Metazoa</taxon>
        <taxon>Ecdysozoa</taxon>
        <taxon>Nematoda</taxon>
        <taxon>Chromadorea</taxon>
        <taxon>Rhabditida</taxon>
        <taxon>Rhabditina</taxon>
        <taxon>Diplogasteromorpha</taxon>
        <taxon>Diplogasteroidea</taxon>
        <taxon>Neodiplogasteridae</taxon>
        <taxon>Pristionchus</taxon>
    </lineage>
</organism>
<dbReference type="AlphaFoldDB" id="A0AAV5TKV8"/>
<dbReference type="Proteomes" id="UP001432027">
    <property type="component" value="Unassembled WGS sequence"/>
</dbReference>
<feature type="non-terminal residue" evidence="1">
    <location>
        <position position="1"/>
    </location>
</feature>
<sequence>ILDSQSIQRTKGGEVVEKMRMGKDSFEAVRDMHYMWYVHSVKALLAQVAKSVVPQLDKDSEHDFLLCLHRIPVKTDIVRTSECLVQARKAINDRRRSGSKPQSEPVFLIEKTIETDKLKHRGDGKMKSFKIIKPQMKRQKIDDKKTLLRKKIMSKDAVVIKRSKDHHRVKRSEYRLVEKPGTKSNKRSFVKKMLRMLSIHGAQMTPIQRISKAISKIVRSSTGSGEKEGAWTETYKSILKLKNQIDGQHKSPGARVYDLPMDQLVFNKTLKGSSPPSPSRSIHMPPLVQQAFSLADSIRAHSSKTKTDPNYKMLSPRFAPVLPDKYEGRGLLSPSILSFYKNIEDDSEDQIVPLPSLLEATGLQKKDRDSLLEMIMEVSGARRTVDEAVKTLKKMNVFGVEGPFLEVTKMIQESFKDVEKSFSRRQRFQMKKRQFTFLDKHQLMDVYQKQGIKEDQRWEYEIAKKN</sequence>
<protein>
    <submittedName>
        <fullName evidence="1">Uncharacterized protein</fullName>
    </submittedName>
</protein>